<organism evidence="1 2">
    <name type="scientific">Saguinus oedipus</name>
    <name type="common">Cotton-top tamarin</name>
    <name type="synonym">Oedipomidas oedipus</name>
    <dbReference type="NCBI Taxonomy" id="9490"/>
    <lineage>
        <taxon>Eukaryota</taxon>
        <taxon>Metazoa</taxon>
        <taxon>Chordata</taxon>
        <taxon>Craniata</taxon>
        <taxon>Vertebrata</taxon>
        <taxon>Euteleostomi</taxon>
        <taxon>Mammalia</taxon>
        <taxon>Eutheria</taxon>
        <taxon>Euarchontoglires</taxon>
        <taxon>Primates</taxon>
        <taxon>Haplorrhini</taxon>
        <taxon>Platyrrhini</taxon>
        <taxon>Cebidae</taxon>
        <taxon>Callitrichinae</taxon>
        <taxon>Saguinus</taxon>
    </lineage>
</organism>
<proteinExistence type="predicted"/>
<protein>
    <submittedName>
        <fullName evidence="1">Uncharacterized protein</fullName>
    </submittedName>
</protein>
<accession>A0ABQ9V7Y2</accession>
<keyword evidence="2" id="KW-1185">Reference proteome</keyword>
<evidence type="ECO:0000313" key="2">
    <source>
        <dbReference type="Proteomes" id="UP001266305"/>
    </source>
</evidence>
<gene>
    <name evidence="1" type="ORF">P7K49_014982</name>
</gene>
<evidence type="ECO:0000313" key="1">
    <source>
        <dbReference type="EMBL" id="KAK2105468.1"/>
    </source>
</evidence>
<comment type="caution">
    <text evidence="1">The sequence shown here is derived from an EMBL/GenBank/DDBJ whole genome shotgun (WGS) entry which is preliminary data.</text>
</comment>
<dbReference type="Proteomes" id="UP001266305">
    <property type="component" value="Unassembled WGS sequence"/>
</dbReference>
<name>A0ABQ9V7Y2_SAGOE</name>
<reference evidence="1 2" key="1">
    <citation type="submission" date="2023-05" db="EMBL/GenBank/DDBJ databases">
        <title>B98-5 Cell Line De Novo Hybrid Assembly: An Optical Mapping Approach.</title>
        <authorList>
            <person name="Kananen K."/>
            <person name="Auerbach J.A."/>
            <person name="Kautto E."/>
            <person name="Blachly J.S."/>
        </authorList>
    </citation>
    <scope>NUCLEOTIDE SEQUENCE [LARGE SCALE GENOMIC DNA]</scope>
    <source>
        <strain evidence="1">B95-8</strain>
        <tissue evidence="1">Cell line</tissue>
    </source>
</reference>
<dbReference type="EMBL" id="JASSZA010000007">
    <property type="protein sequence ID" value="KAK2105468.1"/>
    <property type="molecule type" value="Genomic_DNA"/>
</dbReference>
<sequence>MEEQAELQVPVSGPGWWMTLHTLLLGCFTGSKVPAQLSPFLGQQERVKMMDTQELLSQTETQLPRSSLCAFAVFHFPQLTHR</sequence>